<proteinExistence type="predicted"/>
<gene>
    <name evidence="3" type="primary">orf60</name>
</gene>
<keyword evidence="1" id="KW-0472">Membrane</keyword>
<name>A0A097P138_GVCP</name>
<reference evidence="3" key="2">
    <citation type="submission" date="2014-07" db="EMBL/GenBank/DDBJ databases">
        <title>Comparative genomics of CpGV: Evolution of a crop protection agent.</title>
        <authorList>
            <person name="Radtke P.C."/>
            <person name="Jehle J.A."/>
        </authorList>
    </citation>
    <scope>NUCLEOTIDE SEQUENCE</scope>
    <source>
        <strain evidence="3">CpGV-I07</strain>
    </source>
</reference>
<organismHost>
    <name type="scientific">Cydia pomonella</name>
    <name type="common">Codling moth</name>
    <dbReference type="NCBI Taxonomy" id="82600"/>
</organismHost>
<feature type="domain" description="Baculoviridae p74 N-terminal" evidence="2">
    <location>
        <begin position="5"/>
        <end position="302"/>
    </location>
</feature>
<evidence type="ECO:0000313" key="3">
    <source>
        <dbReference type="EMBL" id="AIU36849.1"/>
    </source>
</evidence>
<accession>A0A097P138</accession>
<feature type="transmembrane region" description="Helical" evidence="1">
    <location>
        <begin position="619"/>
        <end position="639"/>
    </location>
</feature>
<dbReference type="GO" id="GO:0019058">
    <property type="term" value="P:viral life cycle"/>
    <property type="evidence" value="ECO:0007669"/>
    <property type="project" value="InterPro"/>
</dbReference>
<evidence type="ECO:0000256" key="1">
    <source>
        <dbReference type="SAM" id="Phobius"/>
    </source>
</evidence>
<protein>
    <submittedName>
        <fullName evidence="3">ORF60 p74</fullName>
    </submittedName>
</protein>
<keyword evidence="1" id="KW-0812">Transmembrane</keyword>
<dbReference type="Pfam" id="PF08404">
    <property type="entry name" value="Baculo_p74_N"/>
    <property type="match status" value="1"/>
</dbReference>
<keyword evidence="1" id="KW-1133">Transmembrane helix</keyword>
<reference evidence="3" key="1">
    <citation type="journal article" date="2014" name="Proc. Natl. Acad. Sci. U.S.A.">
        <title>Baculovirus resistance in codling moth is virus isolate-dependent and the consequence of a mutation in viral gene pe38.</title>
        <authorList>
            <person name="Gebhardt M.M."/>
            <person name="Eberle K.E."/>
            <person name="Radtke P."/>
            <person name="Jehle J.A."/>
        </authorList>
    </citation>
    <scope>NUCLEOTIDE SEQUENCE</scope>
    <source>
        <strain evidence="3">CpGV-I07</strain>
    </source>
</reference>
<dbReference type="InterPro" id="IPR007663">
    <property type="entry name" value="Baculo_p74"/>
</dbReference>
<dbReference type="Pfam" id="PF04583">
    <property type="entry name" value="Baculo_p74"/>
    <property type="match status" value="1"/>
</dbReference>
<evidence type="ECO:0000259" key="2">
    <source>
        <dbReference type="Pfam" id="PF08404"/>
    </source>
</evidence>
<feature type="transmembrane region" description="Helical" evidence="1">
    <location>
        <begin position="651"/>
        <end position="670"/>
    </location>
</feature>
<dbReference type="InterPro" id="IPR013613">
    <property type="entry name" value="Baculo_p74_N"/>
</dbReference>
<dbReference type="EMBL" id="KM217574">
    <property type="protein sequence ID" value="AIU36849.1"/>
    <property type="molecule type" value="Genomic_DNA"/>
</dbReference>
<organism evidence="3">
    <name type="scientific">Cydia pomonella granulosis virus</name>
    <name type="common">CpGV</name>
    <name type="synonym">Cydia pomonella granulovirus</name>
    <dbReference type="NCBI Taxonomy" id="28289"/>
    <lineage>
        <taxon>Viruses</taxon>
        <taxon>Viruses incertae sedis</taxon>
        <taxon>Naldaviricetes</taxon>
        <taxon>Lefavirales</taxon>
        <taxon>Baculoviridae</taxon>
        <taxon>Betabaculovirus</taxon>
        <taxon>Betabaculovirus cypomonellae</taxon>
    </lineage>
</organism>
<sequence>MATPTSLDIIHAVNYLSNRDTLEYIPRWRNTFPHILIDYTIRYATNTDFYVPPKLRNTTAVIVQLFFSKQGCESMSCFPYTETGVIDLLDTPIGGYTQTSNTPIQYNQPACFNLDPALAARDGNIQSVELRYTQHKQCVLVDSFTKAWMNAPYIRTSRHVVRGVDDVPGFDVANDDDPAFPERIRGRFNEAYCRRFGRSENNNACTQPWYEIFVSFVLGESIMTTFKLATTHVFDDLRNFDYTKPSAVLPDAPEPEGVAMVEEWYSVRDESVQSGVEAGFLNNIFPMKSADEVLVYTANRGFEIGARGDRRRGLMEEMMIYRNKVLMKHNYKTTANTNSFISTNKINDTTNNLYKNKEKSSLNNNLFNSTTTTTNDLETIIVDFLNDHALIMSILTDLGFSVLESTINNMLTQLNKVLIPALRRMMLQQSGRVTAALLGQTYKAATIHALNRAFITTVSTVAKATVKTVKAAANLANLALTFLTIADLVLMIWDPFGYNNMFPRGYLDDLSTAFLSAYYESVDAPTRDLIEFQPQHFANFVIDDEEDYFVGSMLHLADYLAALDVNSNGQIVNLLEGEEVMSFDEEELIGASLAANDTWAYFRWFCARHDALVTKSNPLNTMIAGMGVVVTIGTLLYYLKNHTQLTLKSKFTMEILLLVLVTLCITLFILPSVQYYTRLANHQFFLLE</sequence>